<dbReference type="EC" id="2.7.13.3" evidence="3"/>
<keyword evidence="10 13" id="KW-1133">Transmembrane helix</keyword>
<dbReference type="InterPro" id="IPR050980">
    <property type="entry name" value="2C_sensor_his_kinase"/>
</dbReference>
<comment type="catalytic activity">
    <reaction evidence="1">
        <text>ATP + protein L-histidine = ADP + protein N-phospho-L-histidine.</text>
        <dbReference type="EC" id="2.7.13.3"/>
    </reaction>
</comment>
<dbReference type="PANTHER" id="PTHR44936">
    <property type="entry name" value="SENSOR PROTEIN CREC"/>
    <property type="match status" value="1"/>
</dbReference>
<gene>
    <name evidence="15" type="ORF">SAMN05421505_105213</name>
</gene>
<dbReference type="GO" id="GO:0016020">
    <property type="term" value="C:membrane"/>
    <property type="evidence" value="ECO:0007669"/>
    <property type="project" value="UniProtKB-SubCell"/>
</dbReference>
<feature type="compositionally biased region" description="Basic and acidic residues" evidence="12">
    <location>
        <begin position="778"/>
        <end position="841"/>
    </location>
</feature>
<comment type="subcellular location">
    <subcellularLocation>
        <location evidence="2">Membrane</location>
    </subcellularLocation>
</comment>
<dbReference type="Gene3D" id="6.10.340.10">
    <property type="match status" value="1"/>
</dbReference>
<evidence type="ECO:0000313" key="15">
    <source>
        <dbReference type="EMBL" id="SDG57375.1"/>
    </source>
</evidence>
<dbReference type="InterPro" id="IPR003660">
    <property type="entry name" value="HAMP_dom"/>
</dbReference>
<keyword evidence="16" id="KW-1185">Reference proteome</keyword>
<evidence type="ECO:0000259" key="14">
    <source>
        <dbReference type="PROSITE" id="PS50885"/>
    </source>
</evidence>
<dbReference type="Gene3D" id="3.30.565.10">
    <property type="entry name" value="Histidine kinase-like ATPase, C-terminal domain"/>
    <property type="match status" value="1"/>
</dbReference>
<organism evidence="15 16">
    <name type="scientific">Sinosporangium album</name>
    <dbReference type="NCBI Taxonomy" id="504805"/>
    <lineage>
        <taxon>Bacteria</taxon>
        <taxon>Bacillati</taxon>
        <taxon>Actinomycetota</taxon>
        <taxon>Actinomycetes</taxon>
        <taxon>Streptosporangiales</taxon>
        <taxon>Streptosporangiaceae</taxon>
        <taxon>Sinosporangium</taxon>
    </lineage>
</organism>
<feature type="transmembrane region" description="Helical" evidence="13">
    <location>
        <begin position="354"/>
        <end position="380"/>
    </location>
</feature>
<feature type="region of interest" description="Disordered" evidence="12">
    <location>
        <begin position="734"/>
        <end position="937"/>
    </location>
</feature>
<keyword evidence="9" id="KW-0067">ATP-binding</keyword>
<dbReference type="GO" id="GO:0005524">
    <property type="term" value="F:ATP binding"/>
    <property type="evidence" value="ECO:0007669"/>
    <property type="project" value="UniProtKB-KW"/>
</dbReference>
<feature type="compositionally biased region" description="Polar residues" evidence="12">
    <location>
        <begin position="677"/>
        <end position="692"/>
    </location>
</feature>
<dbReference type="SUPFAM" id="SSF55874">
    <property type="entry name" value="ATPase domain of HSP90 chaperone/DNA topoisomerase II/histidine kinase"/>
    <property type="match status" value="1"/>
</dbReference>
<dbReference type="SMART" id="SM00387">
    <property type="entry name" value="HATPase_c"/>
    <property type="match status" value="1"/>
</dbReference>
<accession>A0A1G7VC06</accession>
<dbReference type="AlphaFoldDB" id="A0A1G7VC06"/>
<keyword evidence="7" id="KW-0547">Nucleotide-binding</keyword>
<feature type="compositionally biased region" description="Basic and acidic residues" evidence="12">
    <location>
        <begin position="1087"/>
        <end position="1097"/>
    </location>
</feature>
<dbReference type="SMART" id="SM00304">
    <property type="entry name" value="HAMP"/>
    <property type="match status" value="1"/>
</dbReference>
<feature type="compositionally biased region" description="Low complexity" evidence="12">
    <location>
        <begin position="997"/>
        <end position="1015"/>
    </location>
</feature>
<keyword evidence="4" id="KW-0597">Phosphoprotein</keyword>
<evidence type="ECO:0000256" key="10">
    <source>
        <dbReference type="ARBA" id="ARBA00022989"/>
    </source>
</evidence>
<keyword evidence="8 15" id="KW-0418">Kinase</keyword>
<evidence type="ECO:0000256" key="13">
    <source>
        <dbReference type="SAM" id="Phobius"/>
    </source>
</evidence>
<keyword evidence="6 13" id="KW-0812">Transmembrane</keyword>
<protein>
    <recommendedName>
        <fullName evidence="3">histidine kinase</fullName>
        <ecNumber evidence="3">2.7.13.3</ecNumber>
    </recommendedName>
</protein>
<keyword evidence="11" id="KW-0902">Two-component regulatory system</keyword>
<feature type="compositionally biased region" description="Low complexity" evidence="12">
    <location>
        <begin position="960"/>
        <end position="975"/>
    </location>
</feature>
<name>A0A1G7VC06_9ACTN</name>
<dbReference type="InterPro" id="IPR013587">
    <property type="entry name" value="Nitrate/nitrite_sensing"/>
</dbReference>
<dbReference type="Pfam" id="PF08376">
    <property type="entry name" value="NIT"/>
    <property type="match status" value="1"/>
</dbReference>
<evidence type="ECO:0000256" key="4">
    <source>
        <dbReference type="ARBA" id="ARBA00022553"/>
    </source>
</evidence>
<feature type="region of interest" description="Disordered" evidence="12">
    <location>
        <begin position="674"/>
        <end position="711"/>
    </location>
</feature>
<proteinExistence type="predicted"/>
<dbReference type="Pfam" id="PF02518">
    <property type="entry name" value="HATPase_c"/>
    <property type="match status" value="1"/>
</dbReference>
<dbReference type="EMBL" id="FNCN01000005">
    <property type="protein sequence ID" value="SDG57375.1"/>
    <property type="molecule type" value="Genomic_DNA"/>
</dbReference>
<evidence type="ECO:0000256" key="9">
    <source>
        <dbReference type="ARBA" id="ARBA00022840"/>
    </source>
</evidence>
<dbReference type="InterPro" id="IPR036890">
    <property type="entry name" value="HATPase_C_sf"/>
</dbReference>
<dbReference type="Pfam" id="PF00672">
    <property type="entry name" value="HAMP"/>
    <property type="match status" value="1"/>
</dbReference>
<dbReference type="PROSITE" id="PS50885">
    <property type="entry name" value="HAMP"/>
    <property type="match status" value="1"/>
</dbReference>
<dbReference type="Proteomes" id="UP000198923">
    <property type="component" value="Unassembled WGS sequence"/>
</dbReference>
<keyword evidence="5" id="KW-0808">Transferase</keyword>
<evidence type="ECO:0000256" key="12">
    <source>
        <dbReference type="SAM" id="MobiDB-lite"/>
    </source>
</evidence>
<evidence type="ECO:0000256" key="3">
    <source>
        <dbReference type="ARBA" id="ARBA00012438"/>
    </source>
</evidence>
<dbReference type="GO" id="GO:0000160">
    <property type="term" value="P:phosphorelay signal transduction system"/>
    <property type="evidence" value="ECO:0007669"/>
    <property type="project" value="UniProtKB-KW"/>
</dbReference>
<sequence length="1097" mass="118341">MRTETPRNSAGSGADAGGPAPKAAAPPAPGSRFRLANWRVRSRLVALILIPTAIGVLMTGVQLADSVETSGKYRRITQIAELAEKLGALTHELGKERTYTAWYKADDHRDSRLKNVQAQHGKVDTVVADVVKVVDELDVDHTARVHAEVAEVHRWARGLPGLRRLILEKTVPARASVVMYTRLIGDLQTIQRELGTDGENERLFANAEAMGALNRVKEEVARQQAILLVGLVADRGDLDYDDLADFLGSWNTQQAESELFESNAAPEDLAFYRATVKGQMVNEADALRQRALAQLREYQKVHDLVRWRPPAYDVRLWYNTTSSTVDRLREVEQRVAGQIVAQTRALQDGAQDTAVFSGVLILILLIIVLVITVAVAGSLVRPLRRLRVEALEIAGTRLPETVRTLRESGDATEPDVGSIGVASRDEIGEVARAFDEVHREAVRLATEEARLRTNINAMFVNLSRRSQTLVERQLTLIEGLEQGEPDENRLADLFKLDHLATRMRRNSENLLVLAGQEAARRWSQPIQIVDVARASLSEVENYERVTLQVQSGVAVAGQAVSDVVHLLAELVENAISFSPRETKVTVASNRIEGGGVMISVSDLGIGMTQEELDQANWRLAHPPTVDVSVSRRMGLFVVGRLALRHGIRVQLRQQEAGGLAAMVLLPDTLIALPPGAQPSSGTGQSDWSQLGGQPNPFEMPNPFDSPFDTMSTSGSFNLASSSGTYNMPATTSGAFDVSSTSSSLSVPAQSNPLDAPVLASPTTFDLPEATSDPFPVRDPFDGDPFDRLAGGDRDPFERAPGADRDRDPFERPPGAERDPFERSAGGERDLFERAPGTERDPFTSQPFEPPAYGGNPVDTAWPGTLPAPGSTSWPNLGDDRDKPTGYAGLGGLAADDPHPSGGWSVPSSLDSSRFDAFSRAEPDDHTGPLPKVDSPMDAGEEEYLPIFAAVESDWFRKVQPGDPDADGTPADLAGPETTEIPAITDSLPLGGPRKPTWSSSADAGWQAAQAASAPSMGGTTSSGLPKRVPKANLVPGSAPGAAEQSVSAAPPPTPLSPERVRSRLSSFQQGVRQARGEISGELPIPQHPDREDNKEGL</sequence>
<evidence type="ECO:0000256" key="5">
    <source>
        <dbReference type="ARBA" id="ARBA00022679"/>
    </source>
</evidence>
<dbReference type="GO" id="GO:0004673">
    <property type="term" value="F:protein histidine kinase activity"/>
    <property type="evidence" value="ECO:0007669"/>
    <property type="project" value="UniProtKB-EC"/>
</dbReference>
<feature type="compositionally biased region" description="Low complexity" evidence="12">
    <location>
        <begin position="9"/>
        <end position="23"/>
    </location>
</feature>
<evidence type="ECO:0000256" key="6">
    <source>
        <dbReference type="ARBA" id="ARBA00022692"/>
    </source>
</evidence>
<feature type="domain" description="HAMP" evidence="14">
    <location>
        <begin position="377"/>
        <end position="446"/>
    </location>
</feature>
<evidence type="ECO:0000256" key="11">
    <source>
        <dbReference type="ARBA" id="ARBA00023012"/>
    </source>
</evidence>
<dbReference type="CDD" id="cd06225">
    <property type="entry name" value="HAMP"/>
    <property type="match status" value="1"/>
</dbReference>
<dbReference type="PANTHER" id="PTHR44936:SF9">
    <property type="entry name" value="SENSOR PROTEIN CREC"/>
    <property type="match status" value="1"/>
</dbReference>
<dbReference type="STRING" id="504805.SAMN05421505_105213"/>
<feature type="region of interest" description="Disordered" evidence="12">
    <location>
        <begin position="957"/>
        <end position="1097"/>
    </location>
</feature>
<evidence type="ECO:0000256" key="8">
    <source>
        <dbReference type="ARBA" id="ARBA00022777"/>
    </source>
</evidence>
<reference evidence="15 16" key="1">
    <citation type="submission" date="2016-10" db="EMBL/GenBank/DDBJ databases">
        <authorList>
            <person name="de Groot N.N."/>
        </authorList>
    </citation>
    <scope>NUCLEOTIDE SEQUENCE [LARGE SCALE GENOMIC DNA]</scope>
    <source>
        <strain evidence="15 16">CPCC 201354</strain>
    </source>
</reference>
<keyword evidence="13" id="KW-0472">Membrane</keyword>
<feature type="compositionally biased region" description="Basic and acidic residues" evidence="12">
    <location>
        <begin position="912"/>
        <end position="926"/>
    </location>
</feature>
<evidence type="ECO:0000313" key="16">
    <source>
        <dbReference type="Proteomes" id="UP000198923"/>
    </source>
</evidence>
<evidence type="ECO:0000256" key="2">
    <source>
        <dbReference type="ARBA" id="ARBA00004370"/>
    </source>
</evidence>
<evidence type="ECO:0000256" key="1">
    <source>
        <dbReference type="ARBA" id="ARBA00000085"/>
    </source>
</evidence>
<dbReference type="InterPro" id="IPR003594">
    <property type="entry name" value="HATPase_dom"/>
</dbReference>
<feature type="region of interest" description="Disordered" evidence="12">
    <location>
        <begin position="1"/>
        <end position="29"/>
    </location>
</feature>
<evidence type="ECO:0000256" key="7">
    <source>
        <dbReference type="ARBA" id="ARBA00022741"/>
    </source>
</evidence>